<dbReference type="SUPFAM" id="SSF140931">
    <property type="entry name" value="Fic-like"/>
    <property type="match status" value="1"/>
</dbReference>
<dbReference type="EMBL" id="MUMY01000001">
    <property type="protein sequence ID" value="ONM50436.1"/>
    <property type="molecule type" value="Genomic_DNA"/>
</dbReference>
<reference evidence="1 2" key="1">
    <citation type="journal article" date="2016" name="Antonie Van Leeuwenhoek">
        <title>Nocardia donostiensis sp. nov., isolated from human respiratory specimens.</title>
        <authorList>
            <person name="Ercibengoa M."/>
            <person name="Bell M."/>
            <person name="Marimon J.M."/>
            <person name="Humrighouse B."/>
            <person name="Klenk H.P."/>
            <person name="Potter G."/>
            <person name="Perez-Trallero E."/>
        </authorList>
    </citation>
    <scope>NUCLEOTIDE SEQUENCE [LARGE SCALE GENOMIC DNA]</scope>
    <source>
        <strain evidence="1 2">X1655</strain>
    </source>
</reference>
<organism evidence="1 2">
    <name type="scientific">Nocardia donostiensis</name>
    <dbReference type="NCBI Taxonomy" id="1538463"/>
    <lineage>
        <taxon>Bacteria</taxon>
        <taxon>Bacillati</taxon>
        <taxon>Actinomycetota</taxon>
        <taxon>Actinomycetes</taxon>
        <taxon>Mycobacteriales</taxon>
        <taxon>Nocardiaceae</taxon>
        <taxon>Nocardia</taxon>
    </lineage>
</organism>
<dbReference type="InterPro" id="IPR036388">
    <property type="entry name" value="WH-like_DNA-bd_sf"/>
</dbReference>
<evidence type="ECO:0000313" key="1">
    <source>
        <dbReference type="EMBL" id="ONM50436.1"/>
    </source>
</evidence>
<protein>
    <recommendedName>
        <fullName evidence="3">Filamentation induced by cAMP protein Fic</fullName>
    </recommendedName>
</protein>
<proteinExistence type="predicted"/>
<dbReference type="InterPro" id="IPR036597">
    <property type="entry name" value="Fido-like_dom_sf"/>
</dbReference>
<dbReference type="Gene3D" id="1.10.10.10">
    <property type="entry name" value="Winged helix-like DNA-binding domain superfamily/Winged helix DNA-binding domain"/>
    <property type="match status" value="1"/>
</dbReference>
<sequence>MARADRSSRRFYSLSAQIQQDRSAYYTSLERTQQGSLDVTEWLLWFLDALHHAIAHTEITIDTVLAKTRLNRILDGFNGKLTTRKWAIITKYSQDTALCDINELVELGALRRSASGGRSTSYELVPG</sequence>
<comment type="caution">
    <text evidence="1">The sequence shown here is derived from an EMBL/GenBank/DDBJ whole genome shotgun (WGS) entry which is preliminary data.</text>
</comment>
<evidence type="ECO:0000313" key="2">
    <source>
        <dbReference type="Proteomes" id="UP000188836"/>
    </source>
</evidence>
<evidence type="ECO:0008006" key="3">
    <source>
        <dbReference type="Google" id="ProtNLM"/>
    </source>
</evidence>
<keyword evidence="2" id="KW-1185">Reference proteome</keyword>
<accession>A0A1W0B499</accession>
<dbReference type="AlphaFoldDB" id="A0A1W0B499"/>
<name>A0A1W0B499_9NOCA</name>
<dbReference type="Proteomes" id="UP000188836">
    <property type="component" value="Unassembled WGS sequence"/>
</dbReference>
<dbReference type="STRING" id="1538463.B0T36_01705"/>
<gene>
    <name evidence="1" type="ORF">B0T46_00455</name>
</gene>